<name>A0AAI8X1W0_MYCAV</name>
<dbReference type="Proteomes" id="UP000327362">
    <property type="component" value="Chromosome"/>
</dbReference>
<accession>A0AAI8X1W0</accession>
<evidence type="ECO:0000313" key="1">
    <source>
        <dbReference type="EMBL" id="BBN47160.1"/>
    </source>
</evidence>
<evidence type="ECO:0000313" key="2">
    <source>
        <dbReference type="Proteomes" id="UP000327362"/>
    </source>
</evidence>
<dbReference type="EMBL" id="AP020326">
    <property type="protein sequence ID" value="BBN47160.1"/>
    <property type="molecule type" value="Genomic_DNA"/>
</dbReference>
<sequence length="70" mass="7010">MPAINVASTNGRVMAAATIDASVALCRCCNASHGKATIDMPVPAVASSVANKIKRAGPRLVSGMGIAGRM</sequence>
<organism evidence="1 2">
    <name type="scientific">Mycobacterium avium subsp. hominissuis</name>
    <dbReference type="NCBI Taxonomy" id="439334"/>
    <lineage>
        <taxon>Bacteria</taxon>
        <taxon>Bacillati</taxon>
        <taxon>Actinomycetota</taxon>
        <taxon>Actinomycetes</taxon>
        <taxon>Mycobacteriales</taxon>
        <taxon>Mycobacteriaceae</taxon>
        <taxon>Mycobacterium</taxon>
        <taxon>Mycobacterium avium complex (MAC)</taxon>
    </lineage>
</organism>
<protein>
    <submittedName>
        <fullName evidence="1">Uncharacterized protein</fullName>
    </submittedName>
</protein>
<gene>
    <name evidence="1" type="ORF">JPH1_16350</name>
</gene>
<reference evidence="1 2" key="1">
    <citation type="submission" date="2019-09" db="EMBL/GenBank/DDBJ databases">
        <title>Complete genome sequence of Mycobacterium avium subsp. hominissuis strain JP-H-1.</title>
        <authorList>
            <person name="Kinoshita Y."/>
            <person name="Niwa H."/>
            <person name="Uchida-Fujii E."/>
            <person name="Nukada T."/>
        </authorList>
    </citation>
    <scope>NUCLEOTIDE SEQUENCE [LARGE SCALE GENOMIC DNA]</scope>
    <source>
        <strain evidence="1 2">JP-H-1</strain>
    </source>
</reference>
<dbReference type="AlphaFoldDB" id="A0AAI8X1W0"/>
<proteinExistence type="predicted"/>